<dbReference type="Pfam" id="PF13482">
    <property type="entry name" value="RNase_H_2"/>
    <property type="match status" value="1"/>
</dbReference>
<evidence type="ECO:0000313" key="3">
    <source>
        <dbReference type="Proteomes" id="UP000482487"/>
    </source>
</evidence>
<keyword evidence="2" id="KW-0378">Hydrolase</keyword>
<feature type="domain" description="YprB ribonuclease H-like" evidence="1">
    <location>
        <begin position="88"/>
        <end position="234"/>
    </location>
</feature>
<dbReference type="InterPro" id="IPR012337">
    <property type="entry name" value="RNaseH-like_sf"/>
</dbReference>
<keyword evidence="2" id="KW-0540">Nuclease</keyword>
<dbReference type="RefSeq" id="WP_160960601.1">
    <property type="nucleotide sequence ID" value="NZ_WVUD01000014.1"/>
</dbReference>
<dbReference type="SUPFAM" id="SSF53098">
    <property type="entry name" value="Ribonuclease H-like"/>
    <property type="match status" value="1"/>
</dbReference>
<sequence length="283" mass="31212">MLNHTFLHLPGLGPSTERRLWAAGILTWDDFLNAPQPPLASVKVPLWRDELLASKERLDAADADWFASRLPPAEAWRLFYDFRDQLACVDIETDGTPQNEVTAVAFYDGINCARTYAHGKNLHDFVADITASKVLVTFNGRCFDAPILTSHLGARLPKAHIDLRNVLCGIGVKGGLKKCEERYGVDRGDLTGADGYLAVLLWREYARHGHPAVLETLLAYNAADVLALPVLLAHAINELVGKTPFAATHSLPIPAPGDNPHRPDADVLRRVWHERRPGGGWGR</sequence>
<organism evidence="2 3">
    <name type="scientific">Solidesulfovibrio aerotolerans</name>
    <dbReference type="NCBI Taxonomy" id="295255"/>
    <lineage>
        <taxon>Bacteria</taxon>
        <taxon>Pseudomonadati</taxon>
        <taxon>Thermodesulfobacteriota</taxon>
        <taxon>Desulfovibrionia</taxon>
        <taxon>Desulfovibrionales</taxon>
        <taxon>Desulfovibrionaceae</taxon>
        <taxon>Solidesulfovibrio</taxon>
    </lineage>
</organism>
<dbReference type="EMBL" id="WVUD01000014">
    <property type="protein sequence ID" value="MYL83377.1"/>
    <property type="molecule type" value="Genomic_DNA"/>
</dbReference>
<keyword evidence="2" id="KW-0269">Exonuclease</keyword>
<dbReference type="InterPro" id="IPR038720">
    <property type="entry name" value="YprB_RNase_H-like_dom"/>
</dbReference>
<dbReference type="Proteomes" id="UP000482487">
    <property type="component" value="Unassembled WGS sequence"/>
</dbReference>
<dbReference type="PANTHER" id="PTHR38462:SF1">
    <property type="entry name" value="YPRB RIBONUCLEASE H-LIKE DOMAIN-CONTAINING PROTEIN"/>
    <property type="match status" value="1"/>
</dbReference>
<reference evidence="2 3" key="1">
    <citation type="submission" date="2020-01" db="EMBL/GenBank/DDBJ databases">
        <title>Genome sequence of Desulfovibrio aerotolerans DSM 16695(T).</title>
        <authorList>
            <person name="Karnachuk O."/>
            <person name="Avakyan M."/>
            <person name="Mardanov A."/>
            <person name="Kadnikov V."/>
            <person name="Ravin N."/>
        </authorList>
    </citation>
    <scope>NUCLEOTIDE SEQUENCE [LARGE SCALE GENOMIC DNA]</scope>
    <source>
        <strain evidence="2 3">DSM 16695</strain>
    </source>
</reference>
<dbReference type="GO" id="GO:0004527">
    <property type="term" value="F:exonuclease activity"/>
    <property type="evidence" value="ECO:0007669"/>
    <property type="project" value="UniProtKB-KW"/>
</dbReference>
<proteinExistence type="predicted"/>
<comment type="caution">
    <text evidence="2">The sequence shown here is derived from an EMBL/GenBank/DDBJ whole genome shotgun (WGS) entry which is preliminary data.</text>
</comment>
<name>A0A7C9N0M5_9BACT</name>
<dbReference type="OrthoDB" id="9790530at2"/>
<dbReference type="AlphaFoldDB" id="A0A7C9N0M5"/>
<evidence type="ECO:0000259" key="1">
    <source>
        <dbReference type="Pfam" id="PF13482"/>
    </source>
</evidence>
<protein>
    <submittedName>
        <fullName evidence="2">Exonuclease</fullName>
    </submittedName>
</protein>
<dbReference type="PANTHER" id="PTHR38462">
    <property type="entry name" value="EXONUCLEASE-LIKE PROTEIN"/>
    <property type="match status" value="1"/>
</dbReference>
<evidence type="ECO:0000313" key="2">
    <source>
        <dbReference type="EMBL" id="MYL83377.1"/>
    </source>
</evidence>
<keyword evidence="3" id="KW-1185">Reference proteome</keyword>
<gene>
    <name evidence="2" type="ORF">GTA51_09590</name>
</gene>
<accession>A0A7C9N0M5</accession>